<dbReference type="SUPFAM" id="SSF53659">
    <property type="entry name" value="Isocitrate/Isopropylmalate dehydrogenase-like"/>
    <property type="match status" value="1"/>
</dbReference>
<dbReference type="PANTHER" id="PTHR43356">
    <property type="entry name" value="PHOSPHATE ACETYLTRANSFERASE"/>
    <property type="match status" value="1"/>
</dbReference>
<keyword evidence="2" id="KW-0012">Acyltransferase</keyword>
<dbReference type="InterPro" id="IPR002505">
    <property type="entry name" value="PTA_PTB"/>
</dbReference>
<dbReference type="AlphaFoldDB" id="A0A8S0FQN2"/>
<dbReference type="EMBL" id="AP022360">
    <property type="protein sequence ID" value="BBU82310.1"/>
    <property type="molecule type" value="Genomic_DNA"/>
</dbReference>
<name>A0A8S0FQN2_ECOLX</name>
<dbReference type="Gene3D" id="3.40.50.10950">
    <property type="match status" value="1"/>
</dbReference>
<dbReference type="Pfam" id="PF01515">
    <property type="entry name" value="PTA_PTB"/>
    <property type="match status" value="1"/>
</dbReference>
<evidence type="ECO:0000256" key="2">
    <source>
        <dbReference type="ARBA" id="ARBA00023315"/>
    </source>
</evidence>
<protein>
    <recommendedName>
        <fullName evidence="3">Phosphate acetyl/butaryl transferase domain-containing protein</fullName>
    </recommendedName>
</protein>
<dbReference type="InterPro" id="IPR042112">
    <property type="entry name" value="P_AcTrfase_dom2"/>
</dbReference>
<organism evidence="4 5">
    <name type="scientific">Escherichia coli</name>
    <dbReference type="NCBI Taxonomy" id="562"/>
    <lineage>
        <taxon>Bacteria</taxon>
        <taxon>Pseudomonadati</taxon>
        <taxon>Pseudomonadota</taxon>
        <taxon>Gammaproteobacteria</taxon>
        <taxon>Enterobacterales</taxon>
        <taxon>Enterobacteriaceae</taxon>
        <taxon>Escherichia</taxon>
    </lineage>
</organism>
<proteinExistence type="predicted"/>
<dbReference type="InterPro" id="IPR042113">
    <property type="entry name" value="P_AcTrfase_dom1"/>
</dbReference>
<evidence type="ECO:0000256" key="1">
    <source>
        <dbReference type="ARBA" id="ARBA00022679"/>
    </source>
</evidence>
<feature type="domain" description="Phosphate acetyl/butaryl transferase" evidence="3">
    <location>
        <begin position="4"/>
        <end position="119"/>
    </location>
</feature>
<reference evidence="4 5" key="1">
    <citation type="submission" date="2020-01" db="EMBL/GenBank/DDBJ databases">
        <title>Dynamics of blaIMP-6 dissemination in carbapenem resistant Enterobacteriacea isolated from regional surveillance in Osaka, Japan.</title>
        <authorList>
            <person name="Abe R."/>
            <person name="Akeda Y."/>
            <person name="Sugawara Y."/>
            <person name="Yamamoto N."/>
            <person name="Tomono K."/>
            <person name="Takeuchi D."/>
            <person name="Kawahara R."/>
            <person name="Hamada S."/>
        </authorList>
    </citation>
    <scope>NUCLEOTIDE SEQUENCE [LARGE SCALE GENOMIC DNA]</scope>
    <source>
        <strain evidence="4 5">E300</strain>
    </source>
</reference>
<accession>A0A8S0FQN2</accession>
<gene>
    <name evidence="4" type="ORF">EIMP300_37100</name>
</gene>
<evidence type="ECO:0000259" key="3">
    <source>
        <dbReference type="Pfam" id="PF01515"/>
    </source>
</evidence>
<dbReference type="PANTHER" id="PTHR43356:SF3">
    <property type="entry name" value="PHOSPHATE ACETYLTRANSFERASE"/>
    <property type="match status" value="1"/>
</dbReference>
<dbReference type="GO" id="GO:0016746">
    <property type="term" value="F:acyltransferase activity"/>
    <property type="evidence" value="ECO:0007669"/>
    <property type="project" value="UniProtKB-KW"/>
</dbReference>
<evidence type="ECO:0000313" key="5">
    <source>
        <dbReference type="Proteomes" id="UP000467488"/>
    </source>
</evidence>
<sequence length="139" mass="15494">MVRENYVGRLVELRKNKGMTETVAREQLEDNVVLGTLMLEQDEVDGLVSGAVHTTANTIRPPLQLIKTAPGSSLVSSVFFMLLPEQVYVYGDCAINPDPTAEQLAEIAIQSADSAATTGLRYRTARCYALLLHRYFWCW</sequence>
<dbReference type="Proteomes" id="UP000467488">
    <property type="component" value="Chromosome"/>
</dbReference>
<keyword evidence="1" id="KW-0808">Transferase</keyword>
<dbReference type="Gene3D" id="3.40.50.10750">
    <property type="entry name" value="Isocitrate/Isopropylmalate dehydrogenase-like"/>
    <property type="match status" value="1"/>
</dbReference>
<dbReference type="InterPro" id="IPR050500">
    <property type="entry name" value="Phos_Acetyltrans/Butyryltrans"/>
</dbReference>
<evidence type="ECO:0000313" key="4">
    <source>
        <dbReference type="EMBL" id="BBU82310.1"/>
    </source>
</evidence>